<proteinExistence type="predicted"/>
<accession>A0A2V5HR31</accession>
<name>A0A2V5HR31_ASPV1</name>
<dbReference type="EMBL" id="KZ825101">
    <property type="protein sequence ID" value="PYI24574.1"/>
    <property type="molecule type" value="Genomic_DNA"/>
</dbReference>
<keyword evidence="2" id="KW-1185">Reference proteome</keyword>
<gene>
    <name evidence="1" type="ORF">BO99DRAFT_427608</name>
</gene>
<reference evidence="1 2" key="1">
    <citation type="submission" date="2018-02" db="EMBL/GenBank/DDBJ databases">
        <title>The genomes of Aspergillus section Nigri reveals drivers in fungal speciation.</title>
        <authorList>
            <consortium name="DOE Joint Genome Institute"/>
            <person name="Vesth T.C."/>
            <person name="Nybo J."/>
            <person name="Theobald S."/>
            <person name="Brandl J."/>
            <person name="Frisvad J.C."/>
            <person name="Nielsen K.F."/>
            <person name="Lyhne E.K."/>
            <person name="Kogle M.E."/>
            <person name="Kuo A."/>
            <person name="Riley R."/>
            <person name="Clum A."/>
            <person name="Nolan M."/>
            <person name="Lipzen A."/>
            <person name="Salamov A."/>
            <person name="Henrissat B."/>
            <person name="Wiebenga A."/>
            <person name="De vries R.P."/>
            <person name="Grigoriev I.V."/>
            <person name="Mortensen U.H."/>
            <person name="Andersen M.R."/>
            <person name="Baker S.E."/>
        </authorList>
    </citation>
    <scope>NUCLEOTIDE SEQUENCE [LARGE SCALE GENOMIC DNA]</scope>
    <source>
        <strain evidence="1 2">CBS 115571</strain>
    </source>
</reference>
<dbReference type="OMA" id="MPYQYVS"/>
<dbReference type="SUPFAM" id="SSF55486">
    <property type="entry name" value="Metalloproteases ('zincins'), catalytic domain"/>
    <property type="match status" value="1"/>
</dbReference>
<evidence type="ECO:0000313" key="2">
    <source>
        <dbReference type="Proteomes" id="UP000249829"/>
    </source>
</evidence>
<evidence type="ECO:0000313" key="1">
    <source>
        <dbReference type="EMBL" id="PYI24574.1"/>
    </source>
</evidence>
<organism evidence="1 2">
    <name type="scientific">Aspergillus violaceofuscus (strain CBS 115571)</name>
    <dbReference type="NCBI Taxonomy" id="1450538"/>
    <lineage>
        <taxon>Eukaryota</taxon>
        <taxon>Fungi</taxon>
        <taxon>Dikarya</taxon>
        <taxon>Ascomycota</taxon>
        <taxon>Pezizomycotina</taxon>
        <taxon>Eurotiomycetes</taxon>
        <taxon>Eurotiomycetidae</taxon>
        <taxon>Eurotiales</taxon>
        <taxon>Aspergillaceae</taxon>
        <taxon>Aspergillus</taxon>
    </lineage>
</organism>
<dbReference type="AlphaFoldDB" id="A0A2V5HR31"/>
<sequence length="777" mass="86027">MLFDDFPDVEVARTPGGALQSIDHAQQPWAPKPQGQAVAAIATAKDVAEQYLKEIASEYKINSEVNSLTAPDFDLEFEQERPRFRSTAVIYQQTFNHWPVWGAQLSVTVREDNQVLNSSSTLHTGASGPDLLPDDAKFIKNSVTEEDIAASLGVPVGRDGISFSEKFKEKTEDEKKDKQRILVYRYSAKGRQEQAGDSPPILAFAEVPEKIEDGKYYVVREALFSLPVSGYGSLNWRAFVEVETGSIIYLQALTAGLTGLVFSRDPVTKLGHRGPLPAGDVVDLNLLRDRVFLPDTVTSSPQRLEGRFAAIKEFSLPIRVPPATTTGEFNDSVDSDTFAAVNAYYHVTKLFRLLGELGFWVKDFFNETKLPVPVDHRGFDDNVNAQAPGNATGTGSGGFIFGRADPNSRVGMAADFRVATHEFGHALLWDAIHWPGFGFAHSPGDSLAAIYSDPGSDAPDRFDTFPWSTKVRRRHDRKVTDGWAWDGPEYRRDDAAYYRREQVLSTTLFRLYRAIGGDAIGDINRQNWASRYTLYLILGGIATITTTMPMPYQYVSAMIAADNGTVLGHPGGAVRKVIRWAFEKQGLYHPPGTPDPGVVTEGPPPAVDVYIDDGRDGEYDYNLLSDNTPGIWNRHAADEGQANQTPQPGVQNYCYVAVKNRGTGPADRVRVALYQANNPMPTIWPSHFNIREIKYRTDALDGNKQEQQIFGPFAWVPDNNPLFDRDCVLAAVTADGDLPNIDKSTALSCAKEPIDFGNLVPFDNNLAVRYFDRPRST</sequence>
<evidence type="ECO:0008006" key="3">
    <source>
        <dbReference type="Google" id="ProtNLM"/>
    </source>
</evidence>
<protein>
    <recommendedName>
        <fullName evidence="3">FTP domain-containing protein</fullName>
    </recommendedName>
</protein>
<dbReference type="Proteomes" id="UP000249829">
    <property type="component" value="Unassembled WGS sequence"/>
</dbReference>